<dbReference type="InterPro" id="IPR051048">
    <property type="entry name" value="Peptidase_S8/S53_subtilisin"/>
</dbReference>
<dbReference type="InterPro" id="IPR034204">
    <property type="entry name" value="PfSUB1-like_cat_dom"/>
</dbReference>
<dbReference type="InterPro" id="IPR012334">
    <property type="entry name" value="Pectin_lyas_fold"/>
</dbReference>
<evidence type="ECO:0000256" key="6">
    <source>
        <dbReference type="SAM" id="MobiDB-lite"/>
    </source>
</evidence>
<evidence type="ECO:0000256" key="2">
    <source>
        <dbReference type="ARBA" id="ARBA00022670"/>
    </source>
</evidence>
<evidence type="ECO:0000259" key="7">
    <source>
        <dbReference type="Pfam" id="PF00082"/>
    </source>
</evidence>
<keyword evidence="4" id="KW-0720">Serine protease</keyword>
<dbReference type="InterPro" id="IPR023828">
    <property type="entry name" value="Peptidase_S8_Ser-AS"/>
</dbReference>
<sequence length="937" mass="100560">MSQPIKRHVIFLFVCTISFLTIGTESFALENTQSTHRYMPNQIIVKLKAGFEASGLTADPSIQTVEPIFKNDPHLFRPGHQSVSQIGLDGYYLIHLKPKPAKHIKTAIETLLARDEVESAQPNYIYESFTIPNDPLYSQQYAHRITRTEQAWDQEVGSANVVVAVIGTGVDIDHVDLLNNIWMNTGEIPDNGIDDDENGYVDDVYGWDFLNNNNDPRSSSAHETGVAGVVAAEGNNGEGVAGVSWHSKVMALQVAPTSASTAPAIDYARMNGAQIINMSFGNDVPAKYGDGLVKEALDAAYRENVLLIAAAGNSSCDCLKWPAALYNVIAVASTDQSDNRSFFSNYGRWVDMAAPGTNILTTDLNNTYGTSSGTSEAAPYVSGVAALILSHFPQLSNIEIRAVLENTADELNTGYDIGTGRVNSETALNRGNTSFPLGEIAFPGDHAIINVKEPIDIQFLAHGDYYLLEQQKEGGPNWITLDEGVPQPGEDGLVHFVFQEEPEEIAVTLRLTVQRGSAIHTDMKQYRAEIPEVLWVDTRGVGGTYQTIQEAIDAAGDLDEIRVVQGTYFAQNTVADLRSKKVDFKGGYPMVGSQQSDPEAYPAIISCPKDVRCVYLDDYDAVMDGFTITGGGMYLSASRGTISRVWFNQNRTTSSPGAALYVSGGAPTISNCVFSNNETIYSQGGGALFTNAGMPLVQNSLFISNKAPKGGAMANTGTDSFPVIEDSQFEMNEATNGAGGALWFTQYSGSAPLSVSRVVFKNNQASLDGGAVFLSGGVRLNATFTNCLFESNASGSKGGGIFYQYSPVSLLMNNTFYANQALDGSAVYNTQSPAITMVNSIARGSDREIVSGSDSVSVSYSNIEGGYAGEGNIDQDPKFVNPGLSNFHLRKGSLCINTGTSDGAPEDDLEGNRRPAGSGIDMGAYEFTLSASLSVKI</sequence>
<evidence type="ECO:0000256" key="5">
    <source>
        <dbReference type="PROSITE-ProRule" id="PRU01240"/>
    </source>
</evidence>
<comment type="caution">
    <text evidence="9">The sequence shown here is derived from an EMBL/GenBank/DDBJ whole genome shotgun (WGS) entry which is preliminary data.</text>
</comment>
<evidence type="ECO:0000256" key="1">
    <source>
        <dbReference type="ARBA" id="ARBA00011073"/>
    </source>
</evidence>
<dbReference type="SUPFAM" id="SSF51126">
    <property type="entry name" value="Pectin lyase-like"/>
    <property type="match status" value="1"/>
</dbReference>
<evidence type="ECO:0000256" key="3">
    <source>
        <dbReference type="ARBA" id="ARBA00022801"/>
    </source>
</evidence>
<dbReference type="CDD" id="cd07473">
    <property type="entry name" value="Peptidases_S8_Subtilisin_like"/>
    <property type="match status" value="1"/>
</dbReference>
<dbReference type="Gene3D" id="2.160.20.10">
    <property type="entry name" value="Single-stranded right-handed beta-helix, Pectin lyase-like"/>
    <property type="match status" value="1"/>
</dbReference>
<dbReference type="InterPro" id="IPR039448">
    <property type="entry name" value="Beta_helix"/>
</dbReference>
<organism evidence="9 10">
    <name type="scientific">Candidatus Abzuiibacterium crystallinum</name>
    <dbReference type="NCBI Taxonomy" id="1974748"/>
    <lineage>
        <taxon>Bacteria</taxon>
        <taxon>Pseudomonadati</taxon>
        <taxon>Candidatus Omnitrophota</taxon>
        <taxon>Candidatus Abzuiibacterium</taxon>
    </lineage>
</organism>
<dbReference type="SUPFAM" id="SSF52743">
    <property type="entry name" value="Subtilisin-like"/>
    <property type="match status" value="1"/>
</dbReference>
<accession>A0A2H0LRN1</accession>
<feature type="domain" description="Peptidase S8/S53" evidence="7">
    <location>
        <begin position="159"/>
        <end position="411"/>
    </location>
</feature>
<name>A0A2H0LRN1_9BACT</name>
<dbReference type="InterPro" id="IPR036852">
    <property type="entry name" value="Peptidase_S8/S53_dom_sf"/>
</dbReference>
<dbReference type="PANTHER" id="PTHR43399">
    <property type="entry name" value="SUBTILISIN-RELATED"/>
    <property type="match status" value="1"/>
</dbReference>
<dbReference type="Pfam" id="PF13229">
    <property type="entry name" value="Beta_helix"/>
    <property type="match status" value="1"/>
</dbReference>
<evidence type="ECO:0000313" key="9">
    <source>
        <dbReference type="EMBL" id="PIQ87089.1"/>
    </source>
</evidence>
<reference evidence="9 10" key="1">
    <citation type="submission" date="2017-09" db="EMBL/GenBank/DDBJ databases">
        <title>Depth-based differentiation of microbial function through sediment-hosted aquifers and enrichment of novel symbionts in the deep terrestrial subsurface.</title>
        <authorList>
            <person name="Probst A.J."/>
            <person name="Ladd B."/>
            <person name="Jarett J.K."/>
            <person name="Geller-Mcgrath D.E."/>
            <person name="Sieber C.M."/>
            <person name="Emerson J.B."/>
            <person name="Anantharaman K."/>
            <person name="Thomas B.C."/>
            <person name="Malmstrom R."/>
            <person name="Stieglmeier M."/>
            <person name="Klingl A."/>
            <person name="Woyke T."/>
            <person name="Ryan C.M."/>
            <person name="Banfield J.F."/>
        </authorList>
    </citation>
    <scope>NUCLEOTIDE SEQUENCE [LARGE SCALE GENOMIC DNA]</scope>
    <source>
        <strain evidence="9">CG11_big_fil_rev_8_21_14_0_20_45_26</strain>
    </source>
</reference>
<dbReference type="Pfam" id="PF00082">
    <property type="entry name" value="Peptidase_S8"/>
    <property type="match status" value="1"/>
</dbReference>
<dbReference type="GO" id="GO:0006508">
    <property type="term" value="P:proteolysis"/>
    <property type="evidence" value="ECO:0007669"/>
    <property type="project" value="UniProtKB-KW"/>
</dbReference>
<dbReference type="PANTHER" id="PTHR43399:SF4">
    <property type="entry name" value="CELL WALL-ASSOCIATED PROTEASE"/>
    <property type="match status" value="1"/>
</dbReference>
<proteinExistence type="inferred from homology"/>
<gene>
    <name evidence="9" type="ORF">COV74_02050</name>
</gene>
<dbReference type="InterPro" id="IPR011050">
    <property type="entry name" value="Pectin_lyase_fold/virulence"/>
</dbReference>
<dbReference type="PRINTS" id="PR00723">
    <property type="entry name" value="SUBTILISIN"/>
</dbReference>
<comment type="caution">
    <text evidence="5">Lacks conserved residue(s) required for the propagation of feature annotation.</text>
</comment>
<dbReference type="InterPro" id="IPR059226">
    <property type="entry name" value="Choice_anch_Q_dom"/>
</dbReference>
<dbReference type="AlphaFoldDB" id="A0A2H0LRN1"/>
<dbReference type="PROSITE" id="PS00138">
    <property type="entry name" value="SUBTILASE_SER"/>
    <property type="match status" value="1"/>
</dbReference>
<dbReference type="EMBL" id="PCVY01000020">
    <property type="protein sequence ID" value="PIQ87089.1"/>
    <property type="molecule type" value="Genomic_DNA"/>
</dbReference>
<feature type="region of interest" description="Disordered" evidence="6">
    <location>
        <begin position="898"/>
        <end position="917"/>
    </location>
</feature>
<protein>
    <recommendedName>
        <fullName evidence="11">Peptidase S8/S53 domain-containing protein</fullName>
    </recommendedName>
</protein>
<dbReference type="PROSITE" id="PS51892">
    <property type="entry name" value="SUBTILASE"/>
    <property type="match status" value="1"/>
</dbReference>
<dbReference type="GO" id="GO:0004252">
    <property type="term" value="F:serine-type endopeptidase activity"/>
    <property type="evidence" value="ECO:0007669"/>
    <property type="project" value="InterPro"/>
</dbReference>
<evidence type="ECO:0000256" key="4">
    <source>
        <dbReference type="ARBA" id="ARBA00022825"/>
    </source>
</evidence>
<comment type="similarity">
    <text evidence="1 5">Belongs to the peptidase S8 family.</text>
</comment>
<dbReference type="InterPro" id="IPR015500">
    <property type="entry name" value="Peptidase_S8_subtilisin-rel"/>
</dbReference>
<dbReference type="Gene3D" id="3.40.50.200">
    <property type="entry name" value="Peptidase S8/S53 domain"/>
    <property type="match status" value="1"/>
</dbReference>
<feature type="domain" description="Right handed beta helix" evidence="8">
    <location>
        <begin position="628"/>
        <end position="769"/>
    </location>
</feature>
<evidence type="ECO:0000313" key="10">
    <source>
        <dbReference type="Proteomes" id="UP000230859"/>
    </source>
</evidence>
<keyword evidence="3" id="KW-0378">Hydrolase</keyword>
<dbReference type="Proteomes" id="UP000230859">
    <property type="component" value="Unassembled WGS sequence"/>
</dbReference>
<evidence type="ECO:0000259" key="8">
    <source>
        <dbReference type="Pfam" id="PF13229"/>
    </source>
</evidence>
<evidence type="ECO:0008006" key="11">
    <source>
        <dbReference type="Google" id="ProtNLM"/>
    </source>
</evidence>
<dbReference type="NCBIfam" id="NF041518">
    <property type="entry name" value="choice_anch_Q"/>
    <property type="match status" value="1"/>
</dbReference>
<keyword evidence="2" id="KW-0645">Protease</keyword>
<dbReference type="InterPro" id="IPR000209">
    <property type="entry name" value="Peptidase_S8/S53_dom"/>
</dbReference>